<evidence type="ECO:0008006" key="3">
    <source>
        <dbReference type="Google" id="ProtNLM"/>
    </source>
</evidence>
<gene>
    <name evidence="2" type="ORF">CNLFYP112_00586</name>
</gene>
<evidence type="ECO:0000313" key="2">
    <source>
        <dbReference type="EMBL" id="VYT36339.1"/>
    </source>
</evidence>
<organism evidence="2">
    <name type="scientific">[Clostridium] nexile</name>
    <dbReference type="NCBI Taxonomy" id="29361"/>
    <lineage>
        <taxon>Bacteria</taxon>
        <taxon>Bacillati</taxon>
        <taxon>Bacillota</taxon>
        <taxon>Clostridia</taxon>
        <taxon>Lachnospirales</taxon>
        <taxon>Lachnospiraceae</taxon>
        <taxon>Tyzzerella</taxon>
    </lineage>
</organism>
<accession>A0A6N2W0U1</accession>
<name>A0A6N2W0U1_9FIRM</name>
<dbReference type="EMBL" id="CACRTG010000043">
    <property type="protein sequence ID" value="VYT36339.1"/>
    <property type="molecule type" value="Genomic_DNA"/>
</dbReference>
<dbReference type="AlphaFoldDB" id="A0A6N2W0U1"/>
<evidence type="ECO:0000256" key="1">
    <source>
        <dbReference type="SAM" id="Phobius"/>
    </source>
</evidence>
<protein>
    <recommendedName>
        <fullName evidence="3">DUF4179 domain-containing protein</fullName>
    </recommendedName>
</protein>
<sequence>MKKVNLYELFGHLDSKDVLLTDIKSDSVNCDEEKIRNMTLKKVHQNMKQQKQVRFLRTMKRLAAGFVLAAILGGGAYAVASEELGWSIKKMFGLNEKEVLTSDQKISTDDYSLSLVDMAYDGNIGRILIKLEALTKEAEKELKQLPGPVASKAASMCYYTDLSNEKEAYYWLDINGEQENIRINIPKSTQYLTVSLKKTIEPKSIALGKSEMYTKLEYSPLGITIWAEGDTDTNFPEDPGDVQITFRYKNGKDDVLTGKSSTEKKVGINHSSREAVQDDSFEGFRWIYGFSNRCDWTQIDAIGIDGVWYPL</sequence>
<proteinExistence type="predicted"/>
<reference evidence="2" key="1">
    <citation type="submission" date="2019-11" db="EMBL/GenBank/DDBJ databases">
        <authorList>
            <person name="Feng L."/>
        </authorList>
    </citation>
    <scope>NUCLEOTIDE SEQUENCE</scope>
    <source>
        <strain evidence="2">CnexileLFYP112</strain>
    </source>
</reference>
<keyword evidence="1" id="KW-0812">Transmembrane</keyword>
<keyword evidence="1" id="KW-0472">Membrane</keyword>
<keyword evidence="1" id="KW-1133">Transmembrane helix</keyword>
<feature type="transmembrane region" description="Helical" evidence="1">
    <location>
        <begin position="62"/>
        <end position="80"/>
    </location>
</feature>